<proteinExistence type="predicted"/>
<dbReference type="PANTHER" id="PTHR38785">
    <property type="entry name" value="HOMOLOG OF VIRK"/>
    <property type="match status" value="1"/>
</dbReference>
<dbReference type="Pfam" id="PF04393">
    <property type="entry name" value="DUF535"/>
    <property type="match status" value="1"/>
</dbReference>
<protein>
    <recommendedName>
        <fullName evidence="3">VirK protein</fullName>
    </recommendedName>
</protein>
<evidence type="ECO:0000313" key="1">
    <source>
        <dbReference type="EMBL" id="GGA83551.1"/>
    </source>
</evidence>
<name>A0A916WBK9_9HYPH</name>
<reference evidence="1" key="1">
    <citation type="journal article" date="2014" name="Int. J. Syst. Evol. Microbiol.">
        <title>Complete genome sequence of Corynebacterium casei LMG S-19264T (=DSM 44701T), isolated from a smear-ripened cheese.</title>
        <authorList>
            <consortium name="US DOE Joint Genome Institute (JGI-PGF)"/>
            <person name="Walter F."/>
            <person name="Albersmeier A."/>
            <person name="Kalinowski J."/>
            <person name="Ruckert C."/>
        </authorList>
    </citation>
    <scope>NUCLEOTIDE SEQUENCE</scope>
    <source>
        <strain evidence="1">CGMCC 1.15082</strain>
    </source>
</reference>
<keyword evidence="2" id="KW-1185">Reference proteome</keyword>
<dbReference type="AlphaFoldDB" id="A0A916WBK9"/>
<evidence type="ECO:0008006" key="3">
    <source>
        <dbReference type="Google" id="ProtNLM"/>
    </source>
</evidence>
<evidence type="ECO:0000313" key="2">
    <source>
        <dbReference type="Proteomes" id="UP000646478"/>
    </source>
</evidence>
<sequence>MLMHRQGRAGHWQEPLINPILRQAAGLGFRLRVRKAAAFWLRSLIFPRLTLRWFRFLSAFSEYQTRVPPHDDILRKSLSTFLVYRMPRREKLDLLMQHFEIAGEILRPKALDKLWQGGTVNAGTVAGRDQAYRLELSLAENCGCRHEGAFSLCLKRSEDGMALCMASFIFTRAGGGSYSIVIGGMQGPRGEEAKRAVISATRDLGGLRPKDAVLLALRGMMTRSAVSYLMAVSNARHAINQRAAKRRCRMRADLDGYWTERGGVHFPPFGFRIPFERAAEEGTGSRRDASKAACIKAGASVLRH</sequence>
<gene>
    <name evidence="1" type="ORF">GCM10011491_08770</name>
</gene>
<dbReference type="Proteomes" id="UP000646478">
    <property type="component" value="Unassembled WGS sequence"/>
</dbReference>
<dbReference type="EMBL" id="BMHH01000003">
    <property type="protein sequence ID" value="GGA83551.1"/>
    <property type="molecule type" value="Genomic_DNA"/>
</dbReference>
<dbReference type="GO" id="GO:0006974">
    <property type="term" value="P:DNA damage response"/>
    <property type="evidence" value="ECO:0007669"/>
    <property type="project" value="TreeGrafter"/>
</dbReference>
<accession>A0A916WBK9</accession>
<dbReference type="PANTHER" id="PTHR38785:SF1">
    <property type="entry name" value="HOMOLOG OF VIRK"/>
    <property type="match status" value="1"/>
</dbReference>
<dbReference type="InterPro" id="IPR007488">
    <property type="entry name" value="DUF535"/>
</dbReference>
<reference evidence="1" key="2">
    <citation type="submission" date="2020-09" db="EMBL/GenBank/DDBJ databases">
        <authorList>
            <person name="Sun Q."/>
            <person name="Zhou Y."/>
        </authorList>
    </citation>
    <scope>NUCLEOTIDE SEQUENCE</scope>
    <source>
        <strain evidence="1">CGMCC 1.15082</strain>
    </source>
</reference>
<organism evidence="1 2">
    <name type="scientific">Brucella endophytica</name>
    <dbReference type="NCBI Taxonomy" id="1963359"/>
    <lineage>
        <taxon>Bacteria</taxon>
        <taxon>Pseudomonadati</taxon>
        <taxon>Pseudomonadota</taxon>
        <taxon>Alphaproteobacteria</taxon>
        <taxon>Hyphomicrobiales</taxon>
        <taxon>Brucellaceae</taxon>
        <taxon>Brucella/Ochrobactrum group</taxon>
        <taxon>Brucella</taxon>
    </lineage>
</organism>
<comment type="caution">
    <text evidence="1">The sequence shown here is derived from an EMBL/GenBank/DDBJ whole genome shotgun (WGS) entry which is preliminary data.</text>
</comment>